<keyword evidence="3" id="KW-1185">Reference proteome</keyword>
<name>A0A4Q1JZU8_9FLAO</name>
<sequence length="154" mass="18214">MKILLFNTIALLLCANSFFLNQVEKKVTFRNTEIVNFDQKARYTNQQIEFFVREVFQDQADVLVLKSNTGRLEMITNFLNRFEIVQRPDLKGKKIDLLSTIQLQSKYNQKLTRDAFVNPSTFNPLKYNFEMFSKKVLLYRVDNTDFIIKILPTN</sequence>
<evidence type="ECO:0000256" key="1">
    <source>
        <dbReference type="SAM" id="SignalP"/>
    </source>
</evidence>
<dbReference type="RefSeq" id="WP_129436640.1">
    <property type="nucleotide sequence ID" value="NZ_SBKO01000008.1"/>
</dbReference>
<evidence type="ECO:0000313" key="2">
    <source>
        <dbReference type="EMBL" id="RXR15961.1"/>
    </source>
</evidence>
<comment type="caution">
    <text evidence="2">The sequence shown here is derived from an EMBL/GenBank/DDBJ whole genome shotgun (WGS) entry which is preliminary data.</text>
</comment>
<keyword evidence="1" id="KW-0732">Signal</keyword>
<proteinExistence type="predicted"/>
<organism evidence="2 3">
    <name type="scientific">Flavobacterium amnicola</name>
    <dbReference type="NCBI Taxonomy" id="2506422"/>
    <lineage>
        <taxon>Bacteria</taxon>
        <taxon>Pseudomonadati</taxon>
        <taxon>Bacteroidota</taxon>
        <taxon>Flavobacteriia</taxon>
        <taxon>Flavobacteriales</taxon>
        <taxon>Flavobacteriaceae</taxon>
        <taxon>Flavobacterium</taxon>
    </lineage>
</organism>
<accession>A0A4Q1JZU8</accession>
<dbReference type="OrthoDB" id="677427at2"/>
<dbReference type="Proteomes" id="UP000290283">
    <property type="component" value="Unassembled WGS sequence"/>
</dbReference>
<gene>
    <name evidence="2" type="ORF">EQG63_12100</name>
</gene>
<feature type="signal peptide" evidence="1">
    <location>
        <begin position="1"/>
        <end position="22"/>
    </location>
</feature>
<dbReference type="AlphaFoldDB" id="A0A4Q1JZU8"/>
<evidence type="ECO:0000313" key="3">
    <source>
        <dbReference type="Proteomes" id="UP000290283"/>
    </source>
</evidence>
<dbReference type="EMBL" id="SBKO01000008">
    <property type="protein sequence ID" value="RXR15961.1"/>
    <property type="molecule type" value="Genomic_DNA"/>
</dbReference>
<reference evidence="3" key="1">
    <citation type="submission" date="2019-01" db="EMBL/GenBank/DDBJ databases">
        <title>Cytophagaceae bacterium strain CAR-16.</title>
        <authorList>
            <person name="Chen W.-M."/>
        </authorList>
    </citation>
    <scope>NUCLEOTIDE SEQUENCE [LARGE SCALE GENOMIC DNA]</scope>
    <source>
        <strain evidence="3">LLJ-11</strain>
    </source>
</reference>
<protein>
    <submittedName>
        <fullName evidence="2">Uncharacterized protein</fullName>
    </submittedName>
</protein>
<feature type="chain" id="PRO_5020958740" evidence="1">
    <location>
        <begin position="23"/>
        <end position="154"/>
    </location>
</feature>